<sequence>MASVRYRGVEAFVTAVVAAGKAKTPSSADDEKTEIWPWRPELVHCRD</sequence>
<evidence type="ECO:0000313" key="2">
    <source>
        <dbReference type="Proteomes" id="UP001162060"/>
    </source>
</evidence>
<dbReference type="EMBL" id="CAKLBY020000090">
    <property type="protein sequence ID" value="CAK7925756.1"/>
    <property type="molecule type" value="Genomic_DNA"/>
</dbReference>
<protein>
    <submittedName>
        <fullName evidence="1">Uncharacterized protein</fullName>
    </submittedName>
</protein>
<name>A0AAV1TTU5_9STRA</name>
<comment type="caution">
    <text evidence="1">The sequence shown here is derived from an EMBL/GenBank/DDBJ whole genome shotgun (WGS) entry which is preliminary data.</text>
</comment>
<evidence type="ECO:0000313" key="1">
    <source>
        <dbReference type="EMBL" id="CAK7925756.1"/>
    </source>
</evidence>
<dbReference type="AlphaFoldDB" id="A0AAV1TTU5"/>
<reference evidence="1" key="1">
    <citation type="submission" date="2024-01" db="EMBL/GenBank/DDBJ databases">
        <authorList>
            <person name="Webb A."/>
        </authorList>
    </citation>
    <scope>NUCLEOTIDE SEQUENCE</scope>
    <source>
        <strain evidence="1">Pm1</strain>
    </source>
</reference>
<gene>
    <name evidence="1" type="ORF">PM001_LOCUS10906</name>
</gene>
<dbReference type="Proteomes" id="UP001162060">
    <property type="component" value="Unassembled WGS sequence"/>
</dbReference>
<proteinExistence type="predicted"/>
<accession>A0AAV1TTU5</accession>
<organism evidence="1 2">
    <name type="scientific">Peronospora matthiolae</name>
    <dbReference type="NCBI Taxonomy" id="2874970"/>
    <lineage>
        <taxon>Eukaryota</taxon>
        <taxon>Sar</taxon>
        <taxon>Stramenopiles</taxon>
        <taxon>Oomycota</taxon>
        <taxon>Peronosporomycetes</taxon>
        <taxon>Peronosporales</taxon>
        <taxon>Peronosporaceae</taxon>
        <taxon>Peronospora</taxon>
    </lineage>
</organism>